<accession>A0A7W9BBV3</accession>
<dbReference type="RefSeq" id="WP_184055558.1">
    <property type="nucleotide sequence ID" value="NZ_JACIJK010000003.1"/>
</dbReference>
<evidence type="ECO:0000313" key="2">
    <source>
        <dbReference type="Proteomes" id="UP000546200"/>
    </source>
</evidence>
<sequence length="58" mass="6333">MALNYLLHRHQVSLMRADAASCVSARSSHRALANGYARQIELMVQPARQASTPLVALS</sequence>
<name>A0A7W9BBV3_9SPHN</name>
<comment type="caution">
    <text evidence="1">The sequence shown here is derived from an EMBL/GenBank/DDBJ whole genome shotgun (WGS) entry which is preliminary data.</text>
</comment>
<dbReference type="AlphaFoldDB" id="A0A7W9BBV3"/>
<dbReference type="EMBL" id="JACIJK010000003">
    <property type="protein sequence ID" value="MBB5714333.1"/>
    <property type="molecule type" value="Genomic_DNA"/>
</dbReference>
<reference evidence="1 2" key="1">
    <citation type="submission" date="2020-08" db="EMBL/GenBank/DDBJ databases">
        <title>Genomic Encyclopedia of Type Strains, Phase IV (KMG-IV): sequencing the most valuable type-strain genomes for metagenomic binning, comparative biology and taxonomic classification.</title>
        <authorList>
            <person name="Goeker M."/>
        </authorList>
    </citation>
    <scope>NUCLEOTIDE SEQUENCE [LARGE SCALE GENOMIC DNA]</scope>
    <source>
        <strain evidence="1 2">DSM 100044</strain>
    </source>
</reference>
<organism evidence="1 2">
    <name type="scientific">Sphingomonas aerophila</name>
    <dbReference type="NCBI Taxonomy" id="1344948"/>
    <lineage>
        <taxon>Bacteria</taxon>
        <taxon>Pseudomonadati</taxon>
        <taxon>Pseudomonadota</taxon>
        <taxon>Alphaproteobacteria</taxon>
        <taxon>Sphingomonadales</taxon>
        <taxon>Sphingomonadaceae</taxon>
        <taxon>Sphingomonas</taxon>
    </lineage>
</organism>
<gene>
    <name evidence="1" type="ORF">FHS94_001164</name>
</gene>
<evidence type="ECO:0000313" key="1">
    <source>
        <dbReference type="EMBL" id="MBB5714333.1"/>
    </source>
</evidence>
<keyword evidence="2" id="KW-1185">Reference proteome</keyword>
<proteinExistence type="predicted"/>
<protein>
    <submittedName>
        <fullName evidence="1">Uncharacterized protein</fullName>
    </submittedName>
</protein>
<dbReference type="Proteomes" id="UP000546200">
    <property type="component" value="Unassembled WGS sequence"/>
</dbReference>